<feature type="transmembrane region" description="Helical" evidence="1">
    <location>
        <begin position="38"/>
        <end position="59"/>
    </location>
</feature>
<keyword evidence="1" id="KW-0472">Membrane</keyword>
<keyword evidence="1" id="KW-1133">Transmembrane helix</keyword>
<gene>
    <name evidence="2" type="ORF">GIB67_015369</name>
</gene>
<dbReference type="EMBL" id="JACGCM010002784">
    <property type="protein sequence ID" value="KAF6135516.1"/>
    <property type="molecule type" value="Genomic_DNA"/>
</dbReference>
<comment type="caution">
    <text evidence="2">The sequence shown here is derived from an EMBL/GenBank/DDBJ whole genome shotgun (WGS) entry which is preliminary data.</text>
</comment>
<protein>
    <submittedName>
        <fullName evidence="2">Uncharacterized protein</fullName>
    </submittedName>
</protein>
<evidence type="ECO:0000313" key="2">
    <source>
        <dbReference type="EMBL" id="KAF6135516.1"/>
    </source>
</evidence>
<reference evidence="2 3" key="1">
    <citation type="journal article" date="2020" name="IScience">
        <title>Genome Sequencing of the Endangered Kingdonia uniflora (Circaeasteraceae, Ranunculales) Reveals Potential Mechanisms of Evolutionary Specialization.</title>
        <authorList>
            <person name="Sun Y."/>
            <person name="Deng T."/>
            <person name="Zhang A."/>
            <person name="Moore M.J."/>
            <person name="Landis J.B."/>
            <person name="Lin N."/>
            <person name="Zhang H."/>
            <person name="Zhang X."/>
            <person name="Huang J."/>
            <person name="Zhang X."/>
            <person name="Sun H."/>
            <person name="Wang H."/>
        </authorList>
    </citation>
    <scope>NUCLEOTIDE SEQUENCE [LARGE SCALE GENOMIC DNA]</scope>
    <source>
        <strain evidence="2">TB1705</strain>
        <tissue evidence="2">Leaf</tissue>
    </source>
</reference>
<dbReference type="AlphaFoldDB" id="A0A7J7KYS3"/>
<evidence type="ECO:0000256" key="1">
    <source>
        <dbReference type="SAM" id="Phobius"/>
    </source>
</evidence>
<accession>A0A7J7KYS3</accession>
<dbReference type="Proteomes" id="UP000541444">
    <property type="component" value="Unassembled WGS sequence"/>
</dbReference>
<evidence type="ECO:0000313" key="3">
    <source>
        <dbReference type="Proteomes" id="UP000541444"/>
    </source>
</evidence>
<organism evidence="2 3">
    <name type="scientific">Kingdonia uniflora</name>
    <dbReference type="NCBI Taxonomy" id="39325"/>
    <lineage>
        <taxon>Eukaryota</taxon>
        <taxon>Viridiplantae</taxon>
        <taxon>Streptophyta</taxon>
        <taxon>Embryophyta</taxon>
        <taxon>Tracheophyta</taxon>
        <taxon>Spermatophyta</taxon>
        <taxon>Magnoliopsida</taxon>
        <taxon>Ranunculales</taxon>
        <taxon>Circaeasteraceae</taxon>
        <taxon>Kingdonia</taxon>
    </lineage>
</organism>
<proteinExistence type="predicted"/>
<name>A0A7J7KYS3_9MAGN</name>
<keyword evidence="1" id="KW-0812">Transmembrane</keyword>
<sequence length="60" mass="7065">MGKLSIISIVEIGNIWIGKLSATITDRYKFCLMGKLPYLFFMFWSCLYDFIIYFCMLVCC</sequence>
<keyword evidence="3" id="KW-1185">Reference proteome</keyword>